<dbReference type="PANTHER" id="PTHR42942">
    <property type="entry name" value="6-O-METHYLGUANINE DNA METHYLTRANSFERASE"/>
    <property type="match status" value="1"/>
</dbReference>
<organism evidence="3 4">
    <name type="scientific">Halobacillus litoralis</name>
    <dbReference type="NCBI Taxonomy" id="45668"/>
    <lineage>
        <taxon>Bacteria</taxon>
        <taxon>Bacillati</taxon>
        <taxon>Bacillota</taxon>
        <taxon>Bacilli</taxon>
        <taxon>Bacillales</taxon>
        <taxon>Bacillaceae</taxon>
        <taxon>Halobacillus</taxon>
    </lineage>
</organism>
<evidence type="ECO:0000313" key="3">
    <source>
        <dbReference type="EMBL" id="MYL20401.1"/>
    </source>
</evidence>
<dbReference type="InterPro" id="IPR036388">
    <property type="entry name" value="WH-like_DNA-bd_sf"/>
</dbReference>
<dbReference type="CDD" id="cd06445">
    <property type="entry name" value="ATase"/>
    <property type="match status" value="1"/>
</dbReference>
<evidence type="ECO:0000256" key="1">
    <source>
        <dbReference type="ARBA" id="ARBA00022763"/>
    </source>
</evidence>
<keyword evidence="3" id="KW-0808">Transferase</keyword>
<protein>
    <submittedName>
        <fullName evidence="3">DNA methyltransferase</fullName>
    </submittedName>
</protein>
<keyword evidence="3" id="KW-0489">Methyltransferase</keyword>
<keyword evidence="1" id="KW-0227">DNA damage</keyword>
<proteinExistence type="predicted"/>
<name>A0A845DS03_9BACI</name>
<dbReference type="InterPro" id="IPR014048">
    <property type="entry name" value="MethylDNA_cys_MeTrfase_DNA-bd"/>
</dbReference>
<dbReference type="InterPro" id="IPR036217">
    <property type="entry name" value="MethylDNA_cys_MeTrfase_DNAb"/>
</dbReference>
<dbReference type="SUPFAM" id="SSF46767">
    <property type="entry name" value="Methylated DNA-protein cysteine methyltransferase, C-terminal domain"/>
    <property type="match status" value="1"/>
</dbReference>
<sequence length="107" mass="12337">MRPFTERTITIIKQIPEGHVMTYGQVARTAGNPRAARQVSRVLHSMSSKHQLPWHRVVNAQGRIAFQDEDRAAVQRNLLQQEGVVVLRNKVSLETYQYTNHEPYESI</sequence>
<dbReference type="GO" id="GO:0006281">
    <property type="term" value="P:DNA repair"/>
    <property type="evidence" value="ECO:0007669"/>
    <property type="project" value="InterPro"/>
</dbReference>
<evidence type="ECO:0000313" key="4">
    <source>
        <dbReference type="Proteomes" id="UP000460949"/>
    </source>
</evidence>
<accession>A0A845DS03</accession>
<dbReference type="GO" id="GO:0008168">
    <property type="term" value="F:methyltransferase activity"/>
    <property type="evidence" value="ECO:0007669"/>
    <property type="project" value="UniProtKB-KW"/>
</dbReference>
<feature type="domain" description="Methylated-DNA-[protein]-cysteine S-methyltransferase DNA binding" evidence="2">
    <location>
        <begin position="3"/>
        <end position="84"/>
    </location>
</feature>
<dbReference type="PANTHER" id="PTHR42942:SF1">
    <property type="entry name" value="ALKYLTRANSFERASE-LIKE PROTEIN 1"/>
    <property type="match status" value="1"/>
</dbReference>
<dbReference type="EMBL" id="WMET01000002">
    <property type="protein sequence ID" value="MYL20401.1"/>
    <property type="molecule type" value="Genomic_DNA"/>
</dbReference>
<dbReference type="RefSeq" id="WP_160837077.1">
    <property type="nucleotide sequence ID" value="NZ_WMET01000002.1"/>
</dbReference>
<dbReference type="Pfam" id="PF01035">
    <property type="entry name" value="DNA_binding_1"/>
    <property type="match status" value="1"/>
</dbReference>
<reference evidence="3 4" key="1">
    <citation type="submission" date="2019-11" db="EMBL/GenBank/DDBJ databases">
        <title>Genome sequences of 17 halophilic strains isolated from different environments.</title>
        <authorList>
            <person name="Furrow R.E."/>
        </authorList>
    </citation>
    <scope>NUCLEOTIDE SEQUENCE [LARGE SCALE GENOMIC DNA]</scope>
    <source>
        <strain evidence="3 4">22511_23_Filter</strain>
    </source>
</reference>
<dbReference type="AlphaFoldDB" id="A0A845DS03"/>
<gene>
    <name evidence="3" type="ORF">GLW04_10910</name>
</gene>
<dbReference type="Gene3D" id="1.10.10.10">
    <property type="entry name" value="Winged helix-like DNA-binding domain superfamily/Winged helix DNA-binding domain"/>
    <property type="match status" value="1"/>
</dbReference>
<dbReference type="InterPro" id="IPR052520">
    <property type="entry name" value="ATL_DNA_repair"/>
</dbReference>
<dbReference type="GO" id="GO:0032259">
    <property type="term" value="P:methylation"/>
    <property type="evidence" value="ECO:0007669"/>
    <property type="project" value="UniProtKB-KW"/>
</dbReference>
<evidence type="ECO:0000259" key="2">
    <source>
        <dbReference type="Pfam" id="PF01035"/>
    </source>
</evidence>
<comment type="caution">
    <text evidence="3">The sequence shown here is derived from an EMBL/GenBank/DDBJ whole genome shotgun (WGS) entry which is preliminary data.</text>
</comment>
<dbReference type="Proteomes" id="UP000460949">
    <property type="component" value="Unassembled WGS sequence"/>
</dbReference>